<sequence>MTAEIPQDAHEITPTLAKKLVKNVNGIEEQIKKDFDRIKQSGQNIEDKIVTVLLGPTGSGKTTLYYALTGKRLIPSKMGVERILNATVPENHFKIGNTGLSETHIPGIEYDSDTDLVFCDCPGFFDNRGEIQDITNSFAICRVLSQAKNIKILLLASHPDIRATRGKALRECCQLVETLIPDQQSLRPAISLIITHVNQDDIDDANDSDGDGLLGNVELGRTGWLLKYFRDHEKSNKKVVFTFPRPTKKEIQDKEYNGFDRQLILDFIRKGRPTPIVPFVSLSTEAKLMLLSVVDSFGVLSKILQEFELRLQVSSTESDEDLDIWKDRIEEFAKGSYPSPKDLVDKARELINPTTPLYENIYDSLMKIHNWRSFLELIVRDELSSDDQVLYRESPLMSPVFLDITEYFGKLLLALHSIIIEKIKKREVEKERNAAFEEIKAAKEREDKAIKERDEQRELISQKEYELKLLVEQQKNEIEKYKMQVELERHKAALTAQNQPRQDNGPAYISALAPILTALISKQ</sequence>
<accession>A0ABR2KD25</accession>
<dbReference type="Proteomes" id="UP001470230">
    <property type="component" value="Unassembled WGS sequence"/>
</dbReference>
<dbReference type="InterPro" id="IPR027417">
    <property type="entry name" value="P-loop_NTPase"/>
</dbReference>
<protein>
    <recommendedName>
        <fullName evidence="4">G domain-containing protein</fullName>
    </recommendedName>
</protein>
<evidence type="ECO:0000313" key="3">
    <source>
        <dbReference type="Proteomes" id="UP001470230"/>
    </source>
</evidence>
<organism evidence="2 3">
    <name type="scientific">Tritrichomonas musculus</name>
    <dbReference type="NCBI Taxonomy" id="1915356"/>
    <lineage>
        <taxon>Eukaryota</taxon>
        <taxon>Metamonada</taxon>
        <taxon>Parabasalia</taxon>
        <taxon>Tritrichomonadida</taxon>
        <taxon>Tritrichomonadidae</taxon>
        <taxon>Tritrichomonas</taxon>
    </lineage>
</organism>
<dbReference type="EMBL" id="JAPFFF010000005">
    <property type="protein sequence ID" value="KAK8888793.1"/>
    <property type="molecule type" value="Genomic_DNA"/>
</dbReference>
<keyword evidence="1" id="KW-0175">Coiled coil</keyword>
<evidence type="ECO:0000256" key="1">
    <source>
        <dbReference type="SAM" id="Coils"/>
    </source>
</evidence>
<comment type="caution">
    <text evidence="2">The sequence shown here is derived from an EMBL/GenBank/DDBJ whole genome shotgun (WGS) entry which is preliminary data.</text>
</comment>
<proteinExistence type="predicted"/>
<evidence type="ECO:0000313" key="2">
    <source>
        <dbReference type="EMBL" id="KAK8888793.1"/>
    </source>
</evidence>
<name>A0ABR2KD25_9EUKA</name>
<reference evidence="2 3" key="1">
    <citation type="submission" date="2024-04" db="EMBL/GenBank/DDBJ databases">
        <title>Tritrichomonas musculus Genome.</title>
        <authorList>
            <person name="Alves-Ferreira E."/>
            <person name="Grigg M."/>
            <person name="Lorenzi H."/>
            <person name="Galac M."/>
        </authorList>
    </citation>
    <scope>NUCLEOTIDE SEQUENCE [LARGE SCALE GENOMIC DNA]</scope>
    <source>
        <strain evidence="2 3">EAF2021</strain>
    </source>
</reference>
<dbReference type="SUPFAM" id="SSF52540">
    <property type="entry name" value="P-loop containing nucleoside triphosphate hydrolases"/>
    <property type="match status" value="1"/>
</dbReference>
<evidence type="ECO:0008006" key="4">
    <source>
        <dbReference type="Google" id="ProtNLM"/>
    </source>
</evidence>
<feature type="coiled-coil region" evidence="1">
    <location>
        <begin position="425"/>
        <end position="491"/>
    </location>
</feature>
<dbReference type="Gene3D" id="3.40.50.300">
    <property type="entry name" value="P-loop containing nucleotide triphosphate hydrolases"/>
    <property type="match status" value="1"/>
</dbReference>
<gene>
    <name evidence="2" type="ORF">M9Y10_033532</name>
</gene>
<keyword evidence="3" id="KW-1185">Reference proteome</keyword>